<evidence type="ECO:0000259" key="3">
    <source>
        <dbReference type="PROSITE" id="PS50181"/>
    </source>
</evidence>
<evidence type="ECO:0000256" key="2">
    <source>
        <dbReference type="SAM" id="Phobius"/>
    </source>
</evidence>
<evidence type="ECO:0000313" key="4">
    <source>
        <dbReference type="EMBL" id="KAK4232631.1"/>
    </source>
</evidence>
<feature type="region of interest" description="Disordered" evidence="1">
    <location>
        <begin position="421"/>
        <end position="444"/>
    </location>
</feature>
<dbReference type="InterPro" id="IPR001810">
    <property type="entry name" value="F-box_dom"/>
</dbReference>
<feature type="transmembrane region" description="Helical" evidence="2">
    <location>
        <begin position="696"/>
        <end position="715"/>
    </location>
</feature>
<accession>A0AAN7C066</accession>
<feature type="domain" description="F-box" evidence="3">
    <location>
        <begin position="1"/>
        <end position="47"/>
    </location>
</feature>
<proteinExistence type="predicted"/>
<sequence>MDLPHLPQELKDMIFEHGSIGPNAASFTPVCRAWKEYIEKHNTFRSLKLTSDDLGVGTDTESLIPQVIAYRILGREPARLALVRHIDLLVRLNHYDCPNCQYTESIKEWVGNRDIIDLTIYFLFQLIKEWPKTQEGLTLDITVTSPDDRKQLACTRAISAEKSNKVHSIPRGIHLYRSHNLTMFLDEDFWAEHGKVSVPAVTKLLVRRENERRWFPFIAPSLLANMTGLEELHLEIWRELSNLGQFDSDAEMQMLLESIREDADRILPKLKALTIFEEFKPDYYIPTYEFEGPGVPLSFIQRPQNVELGRDLALTVVSRGVERVSVSFMVEGSDVLEELVLLEEWESVKSVTLTSKLLCPLWKKNDDIELETDDPDDPVLYGWVSGDDEWDEEDDDDDDFNDGAAWMAWNTATGIAITGNAGISANDENDEDNDNDQDDRPLLLGDSSDIEIQGGLHSPFFRQQPNAEFKSPVTSILVTAARAVRKMPNLEVIEIWNGGNRGLAGVFRFHVEARESCADHKFGVITWRGNWIPNITDDIRKAWEQTVRVLNSKAKTTDWGPNVSDLDIVMEQLDENVVIRSHADAILHLKIQTEVIHPKSLSQMLKETDVQYGLAVDDGKGFSAYPLCPVFPEEDEEDKQKVSVRRSFKKYRSLMHHITNVFSNPPPSFYIWRLFRIFVLSHLLKDWRKEKDLRTFSLTVSISLAVLMFILIPGFKPLRRILIYYLTGRR</sequence>
<dbReference type="Proteomes" id="UP001301958">
    <property type="component" value="Unassembled WGS sequence"/>
</dbReference>
<feature type="compositionally biased region" description="Acidic residues" evidence="1">
    <location>
        <begin position="386"/>
        <end position="399"/>
    </location>
</feature>
<name>A0AAN7C066_9PEZI</name>
<keyword evidence="2" id="KW-0812">Transmembrane</keyword>
<feature type="compositionally biased region" description="Acidic residues" evidence="1">
    <location>
        <begin position="427"/>
        <end position="437"/>
    </location>
</feature>
<protein>
    <recommendedName>
        <fullName evidence="3">F-box domain-containing protein</fullName>
    </recommendedName>
</protein>
<keyword evidence="2" id="KW-0472">Membrane</keyword>
<keyword evidence="2" id="KW-1133">Transmembrane helix</keyword>
<reference evidence="4" key="1">
    <citation type="journal article" date="2023" name="Mol. Phylogenet. Evol.">
        <title>Genome-scale phylogeny and comparative genomics of the fungal order Sordariales.</title>
        <authorList>
            <person name="Hensen N."/>
            <person name="Bonometti L."/>
            <person name="Westerberg I."/>
            <person name="Brannstrom I.O."/>
            <person name="Guillou S."/>
            <person name="Cros-Aarteil S."/>
            <person name="Calhoun S."/>
            <person name="Haridas S."/>
            <person name="Kuo A."/>
            <person name="Mondo S."/>
            <person name="Pangilinan J."/>
            <person name="Riley R."/>
            <person name="LaButti K."/>
            <person name="Andreopoulos B."/>
            <person name="Lipzen A."/>
            <person name="Chen C."/>
            <person name="Yan M."/>
            <person name="Daum C."/>
            <person name="Ng V."/>
            <person name="Clum A."/>
            <person name="Steindorff A."/>
            <person name="Ohm R.A."/>
            <person name="Martin F."/>
            <person name="Silar P."/>
            <person name="Natvig D.O."/>
            <person name="Lalanne C."/>
            <person name="Gautier V."/>
            <person name="Ament-Velasquez S.L."/>
            <person name="Kruys A."/>
            <person name="Hutchinson M.I."/>
            <person name="Powell A.J."/>
            <person name="Barry K."/>
            <person name="Miller A.N."/>
            <person name="Grigoriev I.V."/>
            <person name="Debuchy R."/>
            <person name="Gladieux P."/>
            <person name="Hiltunen Thoren M."/>
            <person name="Johannesson H."/>
        </authorList>
    </citation>
    <scope>NUCLEOTIDE SEQUENCE</scope>
    <source>
        <strain evidence="4">CBS 990.96</strain>
    </source>
</reference>
<gene>
    <name evidence="4" type="ORF">QBC38DRAFT_6867</name>
</gene>
<dbReference type="InterPro" id="IPR046676">
    <property type="entry name" value="DUF6546"/>
</dbReference>
<comment type="caution">
    <text evidence="4">The sequence shown here is derived from an EMBL/GenBank/DDBJ whole genome shotgun (WGS) entry which is preliminary data.</text>
</comment>
<evidence type="ECO:0000256" key="1">
    <source>
        <dbReference type="SAM" id="MobiDB-lite"/>
    </source>
</evidence>
<dbReference type="AlphaFoldDB" id="A0AAN7C066"/>
<dbReference type="EMBL" id="MU865287">
    <property type="protein sequence ID" value="KAK4232631.1"/>
    <property type="molecule type" value="Genomic_DNA"/>
</dbReference>
<evidence type="ECO:0000313" key="5">
    <source>
        <dbReference type="Proteomes" id="UP001301958"/>
    </source>
</evidence>
<feature type="region of interest" description="Disordered" evidence="1">
    <location>
        <begin position="368"/>
        <end position="399"/>
    </location>
</feature>
<reference evidence="4" key="2">
    <citation type="submission" date="2023-05" db="EMBL/GenBank/DDBJ databases">
        <authorList>
            <consortium name="Lawrence Berkeley National Laboratory"/>
            <person name="Steindorff A."/>
            <person name="Hensen N."/>
            <person name="Bonometti L."/>
            <person name="Westerberg I."/>
            <person name="Brannstrom I.O."/>
            <person name="Guillou S."/>
            <person name="Cros-Aarteil S."/>
            <person name="Calhoun S."/>
            <person name="Haridas S."/>
            <person name="Kuo A."/>
            <person name="Mondo S."/>
            <person name="Pangilinan J."/>
            <person name="Riley R."/>
            <person name="Labutti K."/>
            <person name="Andreopoulos B."/>
            <person name="Lipzen A."/>
            <person name="Chen C."/>
            <person name="Yanf M."/>
            <person name="Daum C."/>
            <person name="Ng V."/>
            <person name="Clum A."/>
            <person name="Ohm R."/>
            <person name="Martin F."/>
            <person name="Silar P."/>
            <person name="Natvig D."/>
            <person name="Lalanne C."/>
            <person name="Gautier V."/>
            <person name="Ament-Velasquez S.L."/>
            <person name="Kruys A."/>
            <person name="Hutchinson M.I."/>
            <person name="Powell A.J."/>
            <person name="Barry K."/>
            <person name="Miller A.N."/>
            <person name="Grigoriev I.V."/>
            <person name="Debuchy R."/>
            <person name="Gladieux P."/>
            <person name="Thoren M.H."/>
            <person name="Johannesson H."/>
        </authorList>
    </citation>
    <scope>NUCLEOTIDE SEQUENCE</scope>
    <source>
        <strain evidence="4">CBS 990.96</strain>
    </source>
</reference>
<dbReference type="PROSITE" id="PS50181">
    <property type="entry name" value="FBOX"/>
    <property type="match status" value="1"/>
</dbReference>
<organism evidence="4 5">
    <name type="scientific">Podospora fimiseda</name>
    <dbReference type="NCBI Taxonomy" id="252190"/>
    <lineage>
        <taxon>Eukaryota</taxon>
        <taxon>Fungi</taxon>
        <taxon>Dikarya</taxon>
        <taxon>Ascomycota</taxon>
        <taxon>Pezizomycotina</taxon>
        <taxon>Sordariomycetes</taxon>
        <taxon>Sordariomycetidae</taxon>
        <taxon>Sordariales</taxon>
        <taxon>Podosporaceae</taxon>
        <taxon>Podospora</taxon>
    </lineage>
</organism>
<feature type="compositionally biased region" description="Acidic residues" evidence="1">
    <location>
        <begin position="368"/>
        <end position="377"/>
    </location>
</feature>
<dbReference type="Pfam" id="PF20183">
    <property type="entry name" value="DUF6546"/>
    <property type="match status" value="2"/>
</dbReference>
<keyword evidence="5" id="KW-1185">Reference proteome</keyword>